<feature type="compositionally biased region" description="Low complexity" evidence="7">
    <location>
        <begin position="701"/>
        <end position="718"/>
    </location>
</feature>
<dbReference type="PROSITE" id="PS51148">
    <property type="entry name" value="AXH"/>
    <property type="match status" value="1"/>
</dbReference>
<feature type="compositionally biased region" description="Low complexity" evidence="7">
    <location>
        <begin position="408"/>
        <end position="425"/>
    </location>
</feature>
<evidence type="ECO:0000256" key="7">
    <source>
        <dbReference type="SAM" id="MobiDB-lite"/>
    </source>
</evidence>
<organism evidence="9">
    <name type="scientific">Aedes albopictus</name>
    <name type="common">Asian tiger mosquito</name>
    <name type="synonym">Stegomyia albopicta</name>
    <dbReference type="NCBI Taxonomy" id="7160"/>
    <lineage>
        <taxon>Eukaryota</taxon>
        <taxon>Metazoa</taxon>
        <taxon>Ecdysozoa</taxon>
        <taxon>Arthropoda</taxon>
        <taxon>Hexapoda</taxon>
        <taxon>Insecta</taxon>
        <taxon>Pterygota</taxon>
        <taxon>Neoptera</taxon>
        <taxon>Endopterygota</taxon>
        <taxon>Diptera</taxon>
        <taxon>Nematocera</taxon>
        <taxon>Culicoidea</taxon>
        <taxon>Culicidae</taxon>
        <taxon>Culicinae</taxon>
        <taxon>Aedini</taxon>
        <taxon>Aedes</taxon>
        <taxon>Stegomyia</taxon>
    </lineage>
</organism>
<keyword evidence="3" id="KW-0805">Transcription regulation</keyword>
<feature type="compositionally biased region" description="Polar residues" evidence="7">
    <location>
        <begin position="81"/>
        <end position="90"/>
    </location>
</feature>
<sequence length="895" mass="95975">MLSAVENLGSGRVYPHPFPGAAAPSLLGQLPLSAAGLPLLGPNMVDMSVAEFARPHPKQQRYNEAPRNGLLPSSRPKYSDVSPQSPQSGPVNLAVSPNLPNPHSNQTLGATKLGHLGHDFHERALQAHAAQARAHAQQQQQQQQQQQHQQHQQQLQQQQQRHQEQQKEAAVAAAAAAAAVDIGKLYSPTNPRLSFFPGPIDNSYPSLNYGLYPFGYSAAHIEARLLGRPPYMPGQREPYPTSPFLTPGSFGTPDSSKSKNYAPVSLPHVNGHIGLKPTSLPQLPQDKIPSSERSPTLPPSPSSSGLMGSAYSDRDRGYPPSGMPSGIPEHSLHSSKYPSNHPILHEKENKLEHKQHNSSHHQPQLSNPASLSRSPLQTHHPFLPPMPSSSSTASSQPSSTSQRHHSMPHPSSSALSHHPHPSLAADGGLRLEQLPQDNEFKVPSGKEGSMKHRILTRPASERDVRRRSPTTKSTTIFRPYENGTTTNFTKGALIQLAEECKRVEDVRTEDLVQTAEKSANLRLAESTAVKITPRNNNVIITFSYDNNRSRIDIEATIEHPFFVYGQGWASCSPEKSLHHFGLKCQKLQVGDICLSLIPREKPKTSHSSSSSSSTSYLAPQPASSGGGGGGVGGQYLPPSQQLHHHDINGNQTSLHHQPPYHLQQHTQQSLGHSPRANRDRGEIGGQYLPQNLSRKAPSFHSSTIPTTATTTAVSSRPSGTLPYSSFPSVPAFSMPFSAANLSKPHDPSHYSPKRSPDHLTLGNRSGTKSQGSLDSADQPVAMVVDKPTHSSSSSTSSTSSGVSSGASYTSSLSAVSNVSSGGGGTKTAGNTAASVTDSGNVNMDDEDCVIDASVSRKRRWSAPDVCDDPEDASQDPKADGSDGQPPPAKVSQPLT</sequence>
<protein>
    <submittedName>
        <fullName evidence="9">Putative secreted protein</fullName>
    </submittedName>
</protein>
<keyword evidence="4" id="KW-0238">DNA-binding</keyword>
<keyword evidence="6" id="KW-0539">Nucleus</keyword>
<name>A0A023EVE9_AEDAL</name>
<keyword evidence="5" id="KW-0804">Transcription</keyword>
<evidence type="ECO:0000256" key="6">
    <source>
        <dbReference type="ARBA" id="ARBA00023242"/>
    </source>
</evidence>
<feature type="compositionally biased region" description="Low complexity" evidence="7">
    <location>
        <begin position="654"/>
        <end position="668"/>
    </location>
</feature>
<reference evidence="9" key="1">
    <citation type="journal article" date="2014" name="PLoS Negl. Trop. Dis.">
        <title>Identification and characterization of seminal fluid proteins in the Asian tiger mosquito, Aedes albopictus.</title>
        <authorList>
            <person name="Boes K.E."/>
            <person name="Ribeiro J.M."/>
            <person name="Wong A."/>
            <person name="Harrington L.C."/>
            <person name="Wolfner M.F."/>
            <person name="Sirot L.K."/>
        </authorList>
    </citation>
    <scope>NUCLEOTIDE SEQUENCE</scope>
    <source>
        <tissue evidence="9">Reproductive organs</tissue>
    </source>
</reference>
<dbReference type="AlphaFoldDB" id="A0A023EVE9"/>
<feature type="compositionally biased region" description="Low complexity" evidence="7">
    <location>
        <begin position="605"/>
        <end position="615"/>
    </location>
</feature>
<dbReference type="PANTHER" id="PTHR13392:SF13">
    <property type="entry name" value="AXH DOMAIN-CONTAINING PROTEIN"/>
    <property type="match status" value="1"/>
</dbReference>
<feature type="compositionally biased region" description="Polar residues" evidence="7">
    <location>
        <begin position="762"/>
        <end position="775"/>
    </location>
</feature>
<feature type="domain" description="AXH" evidence="8">
    <location>
        <begin position="476"/>
        <end position="604"/>
    </location>
</feature>
<feature type="compositionally biased region" description="Basic and acidic residues" evidence="7">
    <location>
        <begin position="343"/>
        <end position="355"/>
    </location>
</feature>
<feature type="region of interest" description="Disordered" evidence="7">
    <location>
        <begin position="55"/>
        <end position="111"/>
    </location>
</feature>
<proteinExistence type="evidence at transcript level"/>
<evidence type="ECO:0000256" key="3">
    <source>
        <dbReference type="ARBA" id="ARBA00023015"/>
    </source>
</evidence>
<dbReference type="VEuPathDB" id="VectorBase:AALF021164"/>
<dbReference type="SUPFAM" id="SSF102031">
    <property type="entry name" value="AXH domain"/>
    <property type="match status" value="1"/>
</dbReference>
<dbReference type="GO" id="GO:0005634">
    <property type="term" value="C:nucleus"/>
    <property type="evidence" value="ECO:0007669"/>
    <property type="project" value="UniProtKB-SubCell"/>
</dbReference>
<dbReference type="Pfam" id="PF08517">
    <property type="entry name" value="AXH"/>
    <property type="match status" value="1"/>
</dbReference>
<dbReference type="VEuPathDB" id="VectorBase:AALC636_011494"/>
<feature type="compositionally biased region" description="Low complexity" evidence="7">
    <location>
        <begin position="127"/>
        <end position="160"/>
    </location>
</feature>
<dbReference type="InterPro" id="IPR036096">
    <property type="entry name" value="Ataxin_AXH_dom_sf"/>
</dbReference>
<evidence type="ECO:0000313" key="9">
    <source>
        <dbReference type="EMBL" id="JAC13430.1"/>
    </source>
</evidence>
<dbReference type="GO" id="GO:0003723">
    <property type="term" value="F:RNA binding"/>
    <property type="evidence" value="ECO:0007669"/>
    <property type="project" value="InterPro"/>
</dbReference>
<feature type="region of interest" description="Disordered" evidence="7">
    <location>
        <begin position="740"/>
        <end position="895"/>
    </location>
</feature>
<evidence type="ECO:0000256" key="4">
    <source>
        <dbReference type="ARBA" id="ARBA00023125"/>
    </source>
</evidence>
<dbReference type="EMBL" id="GAPW01000168">
    <property type="protein sequence ID" value="JAC13430.1"/>
    <property type="molecule type" value="mRNA"/>
</dbReference>
<dbReference type="SMART" id="SM00536">
    <property type="entry name" value="AXH"/>
    <property type="match status" value="1"/>
</dbReference>
<feature type="region of interest" description="Disordered" evidence="7">
    <location>
        <begin position="127"/>
        <end position="167"/>
    </location>
</feature>
<feature type="compositionally biased region" description="Low complexity" evidence="7">
    <location>
        <begin position="388"/>
        <end position="401"/>
    </location>
</feature>
<evidence type="ECO:0000256" key="5">
    <source>
        <dbReference type="ARBA" id="ARBA00023163"/>
    </source>
</evidence>
<dbReference type="InterPro" id="IPR043404">
    <property type="entry name" value="ATAXIN1-like"/>
</dbReference>
<feature type="compositionally biased region" description="Polar residues" evidence="7">
    <location>
        <begin position="470"/>
        <end position="482"/>
    </location>
</feature>
<comment type="subcellular location">
    <subcellularLocation>
        <location evidence="1">Nucleus</location>
    </subcellularLocation>
</comment>
<evidence type="ECO:0000259" key="8">
    <source>
        <dbReference type="PROSITE" id="PS51148"/>
    </source>
</evidence>
<keyword evidence="2" id="KW-0678">Repressor</keyword>
<dbReference type="PANTHER" id="PTHR13392">
    <property type="entry name" value="ATAXIN 1"/>
    <property type="match status" value="1"/>
</dbReference>
<feature type="region of interest" description="Disordered" evidence="7">
    <location>
        <begin position="600"/>
        <end position="720"/>
    </location>
</feature>
<feature type="region of interest" description="Disordered" evidence="7">
    <location>
        <begin position="232"/>
        <end position="426"/>
    </location>
</feature>
<dbReference type="GO" id="GO:0006355">
    <property type="term" value="P:regulation of DNA-templated transcription"/>
    <property type="evidence" value="ECO:0007669"/>
    <property type="project" value="InterPro"/>
</dbReference>
<feature type="compositionally biased region" description="Low complexity" evidence="7">
    <location>
        <begin position="790"/>
        <end position="819"/>
    </location>
</feature>
<dbReference type="GO" id="GO:0003677">
    <property type="term" value="F:DNA binding"/>
    <property type="evidence" value="ECO:0007669"/>
    <property type="project" value="UniProtKB-KW"/>
</dbReference>
<dbReference type="InterPro" id="IPR003652">
    <property type="entry name" value="Ataxin_AXH_dom"/>
</dbReference>
<evidence type="ECO:0000256" key="1">
    <source>
        <dbReference type="ARBA" id="ARBA00004123"/>
    </source>
</evidence>
<feature type="compositionally biased region" description="Gly residues" evidence="7">
    <location>
        <begin position="624"/>
        <end position="633"/>
    </location>
</feature>
<dbReference type="Gene3D" id="2.170.16.10">
    <property type="entry name" value="Hedgehog/Intein (Hint) domain"/>
    <property type="match status" value="1"/>
</dbReference>
<feature type="region of interest" description="Disordered" evidence="7">
    <location>
        <begin position="439"/>
        <end position="482"/>
    </location>
</feature>
<feature type="compositionally biased region" description="Polar residues" evidence="7">
    <location>
        <begin position="360"/>
        <end position="377"/>
    </location>
</feature>
<evidence type="ECO:0000256" key="2">
    <source>
        <dbReference type="ARBA" id="ARBA00022491"/>
    </source>
</evidence>
<accession>A0A023EVE9</accession>